<name>A0A7J9CYA9_GOSGO</name>
<feature type="compositionally biased region" description="Polar residues" evidence="1">
    <location>
        <begin position="20"/>
        <end position="30"/>
    </location>
</feature>
<reference evidence="2 3" key="1">
    <citation type="journal article" date="2019" name="Genome Biol. Evol.">
        <title>Insights into the evolution of the New World diploid cottons (Gossypium, subgenus Houzingenia) based on genome sequencing.</title>
        <authorList>
            <person name="Grover C.E."/>
            <person name="Arick M.A. 2nd"/>
            <person name="Thrash A."/>
            <person name="Conover J.L."/>
            <person name="Sanders W.S."/>
            <person name="Peterson D.G."/>
            <person name="Frelichowski J.E."/>
            <person name="Scheffler J.A."/>
            <person name="Scheffler B.E."/>
            <person name="Wendel J.F."/>
        </authorList>
    </citation>
    <scope>NUCLEOTIDE SEQUENCE [LARGE SCALE GENOMIC DNA]</scope>
    <source>
        <strain evidence="2">5</strain>
        <tissue evidence="2">Leaf</tissue>
    </source>
</reference>
<dbReference type="EMBL" id="JABEZY010240540">
    <property type="protein sequence ID" value="MBA0753314.1"/>
    <property type="molecule type" value="Genomic_DNA"/>
</dbReference>
<evidence type="ECO:0000313" key="2">
    <source>
        <dbReference type="EMBL" id="MBA0753314.1"/>
    </source>
</evidence>
<gene>
    <name evidence="2" type="ORF">Gogos_021466</name>
</gene>
<feature type="region of interest" description="Disordered" evidence="1">
    <location>
        <begin position="1"/>
        <end position="44"/>
    </location>
</feature>
<feature type="compositionally biased region" description="Polar residues" evidence="1">
    <location>
        <begin position="1"/>
        <end position="11"/>
    </location>
</feature>
<keyword evidence="3" id="KW-1185">Reference proteome</keyword>
<sequence>PGEVPTLNTIRSRGLHHNGGKTQSPSNDNSYSRDGRPDMGSEVVRELKQGVQGDNGDGDVNGNTVNLRLTLLEECEAEERVLLLKEPACSSM</sequence>
<dbReference type="Proteomes" id="UP000593579">
    <property type="component" value="Unassembled WGS sequence"/>
</dbReference>
<evidence type="ECO:0000256" key="1">
    <source>
        <dbReference type="SAM" id="MobiDB-lite"/>
    </source>
</evidence>
<evidence type="ECO:0000313" key="3">
    <source>
        <dbReference type="Proteomes" id="UP000593579"/>
    </source>
</evidence>
<dbReference type="AlphaFoldDB" id="A0A7J9CYA9"/>
<proteinExistence type="predicted"/>
<accession>A0A7J9CYA9</accession>
<organism evidence="2 3">
    <name type="scientific">Gossypium gossypioides</name>
    <name type="common">Mexican cotton</name>
    <name type="synonym">Selera gossypioides</name>
    <dbReference type="NCBI Taxonomy" id="34282"/>
    <lineage>
        <taxon>Eukaryota</taxon>
        <taxon>Viridiplantae</taxon>
        <taxon>Streptophyta</taxon>
        <taxon>Embryophyta</taxon>
        <taxon>Tracheophyta</taxon>
        <taxon>Spermatophyta</taxon>
        <taxon>Magnoliopsida</taxon>
        <taxon>eudicotyledons</taxon>
        <taxon>Gunneridae</taxon>
        <taxon>Pentapetalae</taxon>
        <taxon>rosids</taxon>
        <taxon>malvids</taxon>
        <taxon>Malvales</taxon>
        <taxon>Malvaceae</taxon>
        <taxon>Malvoideae</taxon>
        <taxon>Gossypium</taxon>
    </lineage>
</organism>
<protein>
    <submittedName>
        <fullName evidence="2">Uncharacterized protein</fullName>
    </submittedName>
</protein>
<feature type="non-terminal residue" evidence="2">
    <location>
        <position position="92"/>
    </location>
</feature>
<feature type="compositionally biased region" description="Basic and acidic residues" evidence="1">
    <location>
        <begin position="31"/>
        <end position="44"/>
    </location>
</feature>
<comment type="caution">
    <text evidence="2">The sequence shown here is derived from an EMBL/GenBank/DDBJ whole genome shotgun (WGS) entry which is preliminary data.</text>
</comment>